<keyword evidence="1" id="KW-0812">Transmembrane</keyword>
<gene>
    <name evidence="2" type="ORF">L9F63_010676</name>
</gene>
<reference evidence="2" key="2">
    <citation type="submission" date="2023-05" db="EMBL/GenBank/DDBJ databases">
        <authorList>
            <person name="Fouks B."/>
        </authorList>
    </citation>
    <scope>NUCLEOTIDE SEQUENCE</scope>
    <source>
        <strain evidence="2">Stay&amp;Tobe</strain>
        <tissue evidence="2">Testes</tissue>
    </source>
</reference>
<dbReference type="AlphaFoldDB" id="A0AAD8EQG6"/>
<proteinExistence type="predicted"/>
<keyword evidence="1" id="KW-0472">Membrane</keyword>
<organism evidence="2 3">
    <name type="scientific">Diploptera punctata</name>
    <name type="common">Pacific beetle cockroach</name>
    <dbReference type="NCBI Taxonomy" id="6984"/>
    <lineage>
        <taxon>Eukaryota</taxon>
        <taxon>Metazoa</taxon>
        <taxon>Ecdysozoa</taxon>
        <taxon>Arthropoda</taxon>
        <taxon>Hexapoda</taxon>
        <taxon>Insecta</taxon>
        <taxon>Pterygota</taxon>
        <taxon>Neoptera</taxon>
        <taxon>Polyneoptera</taxon>
        <taxon>Dictyoptera</taxon>
        <taxon>Blattodea</taxon>
        <taxon>Blaberoidea</taxon>
        <taxon>Blaberidae</taxon>
        <taxon>Diplopterinae</taxon>
        <taxon>Diploptera</taxon>
    </lineage>
</organism>
<dbReference type="EMBL" id="JASPKZ010001200">
    <property type="protein sequence ID" value="KAJ9598661.1"/>
    <property type="molecule type" value="Genomic_DNA"/>
</dbReference>
<feature type="transmembrane region" description="Helical" evidence="1">
    <location>
        <begin position="37"/>
        <end position="54"/>
    </location>
</feature>
<protein>
    <submittedName>
        <fullName evidence="2">Uncharacterized protein</fullName>
    </submittedName>
</protein>
<sequence>LHLNSVVSRRLKLRITLSKLDKRSAVSYNGHVHNKRLFFIQLVIQISGISWILFKKVHCRGRPGSLRPVD</sequence>
<dbReference type="Proteomes" id="UP001233999">
    <property type="component" value="Unassembled WGS sequence"/>
</dbReference>
<keyword evidence="3" id="KW-1185">Reference proteome</keyword>
<name>A0AAD8EQG6_DIPPU</name>
<evidence type="ECO:0000256" key="1">
    <source>
        <dbReference type="SAM" id="Phobius"/>
    </source>
</evidence>
<accession>A0AAD8EQG6</accession>
<feature type="non-terminal residue" evidence="2">
    <location>
        <position position="70"/>
    </location>
</feature>
<comment type="caution">
    <text evidence="2">The sequence shown here is derived from an EMBL/GenBank/DDBJ whole genome shotgun (WGS) entry which is preliminary data.</text>
</comment>
<keyword evidence="1" id="KW-1133">Transmembrane helix</keyword>
<evidence type="ECO:0000313" key="3">
    <source>
        <dbReference type="Proteomes" id="UP001233999"/>
    </source>
</evidence>
<feature type="non-terminal residue" evidence="2">
    <location>
        <position position="1"/>
    </location>
</feature>
<evidence type="ECO:0000313" key="2">
    <source>
        <dbReference type="EMBL" id="KAJ9598661.1"/>
    </source>
</evidence>
<reference evidence="2" key="1">
    <citation type="journal article" date="2023" name="IScience">
        <title>Live-bearing cockroach genome reveals convergent evolutionary mechanisms linked to viviparity in insects and beyond.</title>
        <authorList>
            <person name="Fouks B."/>
            <person name="Harrison M.C."/>
            <person name="Mikhailova A.A."/>
            <person name="Marchal E."/>
            <person name="English S."/>
            <person name="Carruthers M."/>
            <person name="Jennings E.C."/>
            <person name="Chiamaka E.L."/>
            <person name="Frigard R.A."/>
            <person name="Pippel M."/>
            <person name="Attardo G.M."/>
            <person name="Benoit J.B."/>
            <person name="Bornberg-Bauer E."/>
            <person name="Tobe S.S."/>
        </authorList>
    </citation>
    <scope>NUCLEOTIDE SEQUENCE</scope>
    <source>
        <strain evidence="2">Stay&amp;Tobe</strain>
    </source>
</reference>